<evidence type="ECO:0000256" key="5">
    <source>
        <dbReference type="ARBA" id="ARBA00022525"/>
    </source>
</evidence>
<proteinExistence type="inferred from homology"/>
<dbReference type="EMBL" id="BDRX01000002">
    <property type="protein sequence ID" value="GBF87865.1"/>
    <property type="molecule type" value="Genomic_DNA"/>
</dbReference>
<evidence type="ECO:0000256" key="3">
    <source>
        <dbReference type="ARBA" id="ARBA00005641"/>
    </source>
</evidence>
<keyword evidence="13" id="KW-1185">Reference proteome</keyword>
<evidence type="ECO:0000256" key="7">
    <source>
        <dbReference type="ARBA" id="ARBA00022801"/>
    </source>
</evidence>
<keyword evidence="6" id="KW-0732">Signal</keyword>
<evidence type="ECO:0000256" key="2">
    <source>
        <dbReference type="ARBA" id="ARBA00004613"/>
    </source>
</evidence>
<evidence type="ECO:0000313" key="13">
    <source>
        <dbReference type="Proteomes" id="UP000247498"/>
    </source>
</evidence>
<evidence type="ECO:0000256" key="4">
    <source>
        <dbReference type="ARBA" id="ARBA00012706"/>
    </source>
</evidence>
<dbReference type="STRING" id="307507.A0A2V0NSQ1"/>
<accession>A0A2V0NSQ1</accession>
<dbReference type="InParanoid" id="A0A2V0NSQ1"/>
<keyword evidence="8" id="KW-0326">Glycosidase</keyword>
<dbReference type="GO" id="GO:0000272">
    <property type="term" value="P:polysaccharide catabolic process"/>
    <property type="evidence" value="ECO:0007669"/>
    <property type="project" value="InterPro"/>
</dbReference>
<comment type="subcellular location">
    <subcellularLocation>
        <location evidence="2">Secreted</location>
    </subcellularLocation>
</comment>
<dbReference type="Gene3D" id="3.20.20.80">
    <property type="entry name" value="Glycosidases"/>
    <property type="match status" value="1"/>
</dbReference>
<comment type="catalytic activity">
    <reaction evidence="1">
        <text>Random hydrolysis of (1-&gt;4)-beta-D-mannosidic linkages in mannans, galactomannans and glucomannans.</text>
        <dbReference type="EC" id="3.2.1.78"/>
    </reaction>
</comment>
<evidence type="ECO:0000313" key="12">
    <source>
        <dbReference type="EMBL" id="GBF87865.1"/>
    </source>
</evidence>
<evidence type="ECO:0000256" key="8">
    <source>
        <dbReference type="ARBA" id="ARBA00023295"/>
    </source>
</evidence>
<dbReference type="InterPro" id="IPR017853">
    <property type="entry name" value="GH"/>
</dbReference>
<dbReference type="GO" id="GO:0016985">
    <property type="term" value="F:mannan endo-1,4-beta-mannosidase activity"/>
    <property type="evidence" value="ECO:0007669"/>
    <property type="project" value="UniProtKB-EC"/>
</dbReference>
<reference evidence="12 13" key="1">
    <citation type="journal article" date="2018" name="Sci. Rep.">
        <title>Raphidocelis subcapitata (=Pseudokirchneriella subcapitata) provides an insight into genome evolution and environmental adaptations in the Sphaeropleales.</title>
        <authorList>
            <person name="Suzuki S."/>
            <person name="Yamaguchi H."/>
            <person name="Nakajima N."/>
            <person name="Kawachi M."/>
        </authorList>
    </citation>
    <scope>NUCLEOTIDE SEQUENCE [LARGE SCALE GENOMIC DNA]</scope>
    <source>
        <strain evidence="12 13">NIES-35</strain>
    </source>
</reference>
<dbReference type="Pfam" id="PF26410">
    <property type="entry name" value="GH5_mannosidase"/>
    <property type="match status" value="1"/>
</dbReference>
<evidence type="ECO:0000259" key="11">
    <source>
        <dbReference type="Pfam" id="PF26410"/>
    </source>
</evidence>
<keyword evidence="10" id="KW-0812">Transmembrane</keyword>
<dbReference type="PANTHER" id="PTHR31451:SF39">
    <property type="entry name" value="MANNAN ENDO-1,4-BETA-MANNOSIDASE 1"/>
    <property type="match status" value="1"/>
</dbReference>
<feature type="region of interest" description="Disordered" evidence="9">
    <location>
        <begin position="1"/>
        <end position="36"/>
    </location>
</feature>
<keyword evidence="5" id="KW-0964">Secreted</keyword>
<gene>
    <name evidence="12" type="ORF">Rsub_00577</name>
</gene>
<dbReference type="PROSITE" id="PS00659">
    <property type="entry name" value="GLYCOSYL_HYDROL_F5"/>
    <property type="match status" value="1"/>
</dbReference>
<evidence type="ECO:0000256" key="6">
    <source>
        <dbReference type="ARBA" id="ARBA00022729"/>
    </source>
</evidence>
<organism evidence="12 13">
    <name type="scientific">Raphidocelis subcapitata</name>
    <dbReference type="NCBI Taxonomy" id="307507"/>
    <lineage>
        <taxon>Eukaryota</taxon>
        <taxon>Viridiplantae</taxon>
        <taxon>Chlorophyta</taxon>
        <taxon>core chlorophytes</taxon>
        <taxon>Chlorophyceae</taxon>
        <taxon>CS clade</taxon>
        <taxon>Sphaeropleales</taxon>
        <taxon>Selenastraceae</taxon>
        <taxon>Raphidocelis</taxon>
    </lineage>
</organism>
<evidence type="ECO:0000256" key="9">
    <source>
        <dbReference type="SAM" id="MobiDB-lite"/>
    </source>
</evidence>
<dbReference type="GO" id="GO:0005576">
    <property type="term" value="C:extracellular region"/>
    <property type="evidence" value="ECO:0007669"/>
    <property type="project" value="UniProtKB-SubCell"/>
</dbReference>
<feature type="transmembrane region" description="Helical" evidence="10">
    <location>
        <begin position="56"/>
        <end position="77"/>
    </location>
</feature>
<evidence type="ECO:0000256" key="1">
    <source>
        <dbReference type="ARBA" id="ARBA00001678"/>
    </source>
</evidence>
<dbReference type="InterPro" id="IPR018087">
    <property type="entry name" value="Glyco_hydro_5_CS"/>
</dbReference>
<dbReference type="Proteomes" id="UP000247498">
    <property type="component" value="Unassembled WGS sequence"/>
</dbReference>
<evidence type="ECO:0000256" key="10">
    <source>
        <dbReference type="SAM" id="Phobius"/>
    </source>
</evidence>
<dbReference type="SUPFAM" id="SSF51445">
    <property type="entry name" value="(Trans)glycosidases"/>
    <property type="match status" value="1"/>
</dbReference>
<feature type="compositionally biased region" description="Acidic residues" evidence="9">
    <location>
        <begin position="1"/>
        <end position="10"/>
    </location>
</feature>
<keyword evidence="10" id="KW-0472">Membrane</keyword>
<dbReference type="InterPro" id="IPR045053">
    <property type="entry name" value="MAN-like"/>
</dbReference>
<dbReference type="EC" id="3.2.1.78" evidence="4"/>
<keyword evidence="10" id="KW-1133">Transmembrane helix</keyword>
<dbReference type="InterPro" id="IPR001547">
    <property type="entry name" value="Glyco_hydro_5"/>
</dbReference>
<dbReference type="PANTHER" id="PTHR31451">
    <property type="match status" value="1"/>
</dbReference>
<comment type="caution">
    <text evidence="12">The sequence shown here is derived from an EMBL/GenBank/DDBJ whole genome shotgun (WGS) entry which is preliminary data.</text>
</comment>
<name>A0A2V0NSQ1_9CHLO</name>
<feature type="compositionally biased region" description="Polar residues" evidence="9">
    <location>
        <begin position="15"/>
        <end position="27"/>
    </location>
</feature>
<dbReference type="AlphaFoldDB" id="A0A2V0NSQ1"/>
<dbReference type="OrthoDB" id="406631at2759"/>
<sequence>MAPSASDEDIVVQISEGNSPSGKTTPTASPLAPAAGASGAAARAKEWLGERPRNKYIAGGTLAGLLLLPVIIAPAVVASQQRGPKLRVPNWGAFRTSGDKTVYYNPLGNPDAGRSGGGAGVAPGMKIPNFGSLADAAATIKVPKATPRRKRPTDDAGLMRFATEAPAPFVRVDGDQFDKDCRPFYPTGFNAYELFILAAEGKRDVVDAAFRSAAAMGMTAARTWAHTVHEGVPFQTAPGVYDERGLEALDYVLDSAARHGVQLILSFIDQWKYANGVAQYVDWCSSERTLKRPVDVGGDSDESKWTPEQKRYETARNAAFFSEPRCKEMYKAHVRAIVERKNSINGRTYRDDPTIIAWNLINEPRCESWVSPENDDCAARLNAWFGEMARHVKGLDPNHLVSTGSEGFFGTSDASWVGQNPGDWAPQTGQDFFQNSVDMDFLVAHAWPDNWMIPEDRQGAYLKEWLDSHLAAARLMGKPLLFEEFGKSMDSDSPSDIEALRDPVYEATYDAIEAAVENNEPLLGSMYWKWAFPGASVHAGAGKGPYGVAPSDSTMKVIRDHSARMYKLMGSVPPRPSCMAPNGTAADAPGAVGAWFPTAGRKCVNDPQAALAWHSLYGPDAAAAATPELLGLPAPSLERAKQLEAGGMQVFPTRAACCAPNRGAFAAGCA</sequence>
<feature type="domain" description="Glycoside hydrolase family 5" evidence="11">
    <location>
        <begin position="169"/>
        <end position="536"/>
    </location>
</feature>
<protein>
    <recommendedName>
        <fullName evidence="4">mannan endo-1,4-beta-mannosidase</fullName>
        <ecNumber evidence="4">3.2.1.78</ecNumber>
    </recommendedName>
</protein>
<keyword evidence="7" id="KW-0378">Hydrolase</keyword>
<comment type="similarity">
    <text evidence="3">Belongs to the glycosyl hydrolase 5 (cellulase A) family.</text>
</comment>